<dbReference type="PANTHER" id="PTHR33287:SF8">
    <property type="entry name" value="TRANSMEMBRANE PROTEIN 188"/>
    <property type="match status" value="1"/>
</dbReference>
<sequence>MMDNLQQRNDILMESRPINSRLENRVRYYETMAMKLATSYIVFQGLILHTVSTLSLSRKDHCKSKTWWAPFAISVLSSVVFFMAFIDHITRYYNTQYELDLRNTEQKAIDMQIQETGPSVHSINVGSTGESSSGRQMFGRLPPYQYRGTLTPEVVVQLYKRRFYITMTISILMGFTGAVLSACRSFLCNGTGSEV</sequence>
<name>A0AAE0AL86_9ROSI</name>
<keyword evidence="1" id="KW-1133">Transmembrane helix</keyword>
<reference evidence="2" key="1">
    <citation type="journal article" date="2023" name="Plant J.">
        <title>Genome sequences and population genomics provide insights into the demographic history, inbreeding, and mutation load of two 'living fossil' tree species of Dipteronia.</title>
        <authorList>
            <person name="Feng Y."/>
            <person name="Comes H.P."/>
            <person name="Chen J."/>
            <person name="Zhu S."/>
            <person name="Lu R."/>
            <person name="Zhang X."/>
            <person name="Li P."/>
            <person name="Qiu J."/>
            <person name="Olsen K.M."/>
            <person name="Qiu Y."/>
        </authorList>
    </citation>
    <scope>NUCLEOTIDE SEQUENCE</scope>
    <source>
        <strain evidence="2">NBL</strain>
    </source>
</reference>
<gene>
    <name evidence="2" type="ORF">Dsin_013873</name>
</gene>
<feature type="transmembrane region" description="Helical" evidence="1">
    <location>
        <begin position="28"/>
        <end position="47"/>
    </location>
</feature>
<accession>A0AAE0AL86</accession>
<dbReference type="EMBL" id="JANJYJ010000004">
    <property type="protein sequence ID" value="KAK3219903.1"/>
    <property type="molecule type" value="Genomic_DNA"/>
</dbReference>
<keyword evidence="1" id="KW-0812">Transmembrane</keyword>
<dbReference type="Proteomes" id="UP001281410">
    <property type="component" value="Unassembled WGS sequence"/>
</dbReference>
<evidence type="ECO:0000313" key="3">
    <source>
        <dbReference type="Proteomes" id="UP001281410"/>
    </source>
</evidence>
<keyword evidence="1" id="KW-0472">Membrane</keyword>
<feature type="transmembrane region" description="Helical" evidence="1">
    <location>
        <begin position="163"/>
        <end position="187"/>
    </location>
</feature>
<evidence type="ECO:0000256" key="1">
    <source>
        <dbReference type="SAM" id="Phobius"/>
    </source>
</evidence>
<organism evidence="2 3">
    <name type="scientific">Dipteronia sinensis</name>
    <dbReference type="NCBI Taxonomy" id="43782"/>
    <lineage>
        <taxon>Eukaryota</taxon>
        <taxon>Viridiplantae</taxon>
        <taxon>Streptophyta</taxon>
        <taxon>Embryophyta</taxon>
        <taxon>Tracheophyta</taxon>
        <taxon>Spermatophyta</taxon>
        <taxon>Magnoliopsida</taxon>
        <taxon>eudicotyledons</taxon>
        <taxon>Gunneridae</taxon>
        <taxon>Pentapetalae</taxon>
        <taxon>rosids</taxon>
        <taxon>malvids</taxon>
        <taxon>Sapindales</taxon>
        <taxon>Sapindaceae</taxon>
        <taxon>Hippocastanoideae</taxon>
        <taxon>Acereae</taxon>
        <taxon>Dipteronia</taxon>
    </lineage>
</organism>
<proteinExistence type="predicted"/>
<comment type="caution">
    <text evidence="2">The sequence shown here is derived from an EMBL/GenBank/DDBJ whole genome shotgun (WGS) entry which is preliminary data.</text>
</comment>
<dbReference type="AlphaFoldDB" id="A0AAE0AL86"/>
<dbReference type="PANTHER" id="PTHR33287">
    <property type="entry name" value="OS03G0453550 PROTEIN"/>
    <property type="match status" value="1"/>
</dbReference>
<protein>
    <submittedName>
        <fullName evidence="2">Uncharacterized protein</fullName>
    </submittedName>
</protein>
<keyword evidence="3" id="KW-1185">Reference proteome</keyword>
<feature type="transmembrane region" description="Helical" evidence="1">
    <location>
        <begin position="67"/>
        <end position="86"/>
    </location>
</feature>
<evidence type="ECO:0000313" key="2">
    <source>
        <dbReference type="EMBL" id="KAK3219903.1"/>
    </source>
</evidence>